<sequence>MIKWQWKTHQPDPETLQQWQPALSIPLLTPLNDTEQQKLVTLARQFLRQKRLVPLQGLTLTELIEQRIALLFVLPIMELGIDWLDGFHEVLIHPAPFVVQDEWQDDIGLIHAGPLVQSGQSWEQGPIVLNWLEVQDSFDLSGFNLIIHEVAHKLDIRNGGMSNGVPAIPLRDVAPWEHHIHAVMTALEEEIELVGEDAASMDPYAATNPAECFAVLSEYFFSAPELLYERFPDVYQDFCAFYRQTPLARLQR</sequence>
<feature type="binding site" evidence="9">
    <location>
        <position position="211"/>
    </location>
    <ligand>
        <name>Zn(2+)</name>
        <dbReference type="ChEBI" id="CHEBI:29105"/>
    </ligand>
</feature>
<dbReference type="GO" id="GO:0008237">
    <property type="term" value="F:metallopeptidase activity"/>
    <property type="evidence" value="ECO:0007669"/>
    <property type="project" value="UniProtKB-UniRule"/>
</dbReference>
<dbReference type="FunFam" id="3.40.390.10:FF:000012">
    <property type="entry name" value="Protein MtfA"/>
    <property type="match status" value="1"/>
</dbReference>
<dbReference type="Gene3D" id="3.40.390.10">
    <property type="entry name" value="Collagenase (Catalytic Domain)"/>
    <property type="match status" value="1"/>
</dbReference>
<keyword evidence="4 9" id="KW-0479">Metal-binding</keyword>
<dbReference type="STRING" id="104623.Ser39006_03237"/>
<keyword evidence="5 9" id="KW-0378">Hydrolase</keyword>
<dbReference type="GO" id="GO:0005829">
    <property type="term" value="C:cytosol"/>
    <property type="evidence" value="ECO:0007669"/>
    <property type="project" value="TreeGrafter"/>
</dbReference>
<reference evidence="11 12" key="1">
    <citation type="journal article" date="2013" name="Genome Announc.">
        <title>Draft genome sequence of Serratia sp. strain ATCC 39006, a model bacterium for analysis of the biosynthesis and regulation of prodigiosin, a carbapenem, and gas vesicles.</title>
        <authorList>
            <person name="Fineran P.C."/>
            <person name="Iglesias Cans M.C."/>
            <person name="Ramsay J.P."/>
            <person name="Wilf N.M."/>
            <person name="Cossyleon D."/>
            <person name="McNeil M.B."/>
            <person name="Williamson N.R."/>
            <person name="Monson R.E."/>
            <person name="Becher S.A."/>
            <person name="Stanton J.A."/>
            <person name="Brugger K."/>
            <person name="Brown S.D."/>
            <person name="Salmond G.P."/>
        </authorList>
    </citation>
    <scope>NUCLEOTIDE SEQUENCE [LARGE SCALE GENOMIC DNA]</scope>
    <source>
        <strain evidence="11">ATCC 39006</strain>
        <strain evidence="12">ATCC 39006 / SC 11482</strain>
    </source>
</reference>
<evidence type="ECO:0000256" key="7">
    <source>
        <dbReference type="ARBA" id="ARBA00023049"/>
    </source>
</evidence>
<keyword evidence="12" id="KW-1185">Reference proteome</keyword>
<dbReference type="AlphaFoldDB" id="A0A2I5T701"/>
<keyword evidence="6 9" id="KW-0862">Zinc</keyword>
<evidence type="ECO:0000313" key="13">
    <source>
        <dbReference type="Proteomes" id="UP000233778"/>
    </source>
</evidence>
<dbReference type="InterPro" id="IPR024079">
    <property type="entry name" value="MetalloPept_cat_dom_sf"/>
</dbReference>
<reference evidence="11" key="2">
    <citation type="submission" date="2013-09" db="EMBL/GenBank/DDBJ databases">
        <authorList>
            <person name="Wang G."/>
            <person name="Yang Y."/>
            <person name="Su Y."/>
        </authorList>
    </citation>
    <scope>NUCLEOTIDE SEQUENCE</scope>
    <source>
        <strain evidence="11">ATCC 39006</strain>
    </source>
</reference>
<evidence type="ECO:0000256" key="2">
    <source>
        <dbReference type="ARBA" id="ARBA00022490"/>
    </source>
</evidence>
<dbReference type="GO" id="GO:0008270">
    <property type="term" value="F:zinc ion binding"/>
    <property type="evidence" value="ECO:0007669"/>
    <property type="project" value="UniProtKB-UniRule"/>
</dbReference>
<feature type="binding site" evidence="9">
    <location>
        <position position="111"/>
    </location>
    <ligand>
        <name>Zn(2+)</name>
        <dbReference type="ChEBI" id="CHEBI:29105"/>
    </ligand>
</feature>
<reference evidence="10 13" key="3">
    <citation type="submission" date="2017-11" db="EMBL/GenBank/DDBJ databases">
        <title>Complete genome sequence of Serratia sp. ATCC 39006 LacA.</title>
        <authorList>
            <person name="Hampton H.G."/>
            <person name="Jackson S.A."/>
            <person name="Jauregui R."/>
            <person name="Poulter G.T.M."/>
            <person name="Salmond G.P.C."/>
            <person name="Fineran P.C."/>
        </authorList>
    </citation>
    <scope>NUCLEOTIDE SEQUENCE [LARGE SCALE GENOMIC DNA]</scope>
    <source>
        <strain evidence="10 13">ATCC 39006</strain>
    </source>
</reference>
<evidence type="ECO:0000256" key="6">
    <source>
        <dbReference type="ARBA" id="ARBA00022833"/>
    </source>
</evidence>
<dbReference type="InterPro" id="IPR042252">
    <property type="entry name" value="MtfA_N"/>
</dbReference>
<dbReference type="NCBIfam" id="NF011939">
    <property type="entry name" value="PRK15410.1"/>
    <property type="match status" value="1"/>
</dbReference>
<dbReference type="EC" id="3.4.11.-" evidence="9"/>
<dbReference type="Proteomes" id="UP000017700">
    <property type="component" value="Chromosome"/>
</dbReference>
<organism evidence="11 12">
    <name type="scientific">Serratia sp. (strain ATCC 39006)</name>
    <name type="common">Prodigiosinella confusarubida</name>
    <dbReference type="NCBI Taxonomy" id="104623"/>
    <lineage>
        <taxon>Bacteria</taxon>
        <taxon>Pseudomonadati</taxon>
        <taxon>Pseudomonadota</taxon>
        <taxon>Gammaproteobacteria</taxon>
        <taxon>Enterobacterales</taxon>
        <taxon>Pectobacteriaceae</taxon>
        <taxon>Prodigiosinella</taxon>
    </lineage>
</organism>
<dbReference type="Pfam" id="PF06167">
    <property type="entry name" value="Peptidase_M90"/>
    <property type="match status" value="1"/>
</dbReference>
<evidence type="ECO:0000313" key="12">
    <source>
        <dbReference type="Proteomes" id="UP000017700"/>
    </source>
</evidence>
<dbReference type="GO" id="GO:0006508">
    <property type="term" value="P:proteolysis"/>
    <property type="evidence" value="ECO:0007669"/>
    <property type="project" value="UniProtKB-KW"/>
</dbReference>
<dbReference type="EMBL" id="CP025084">
    <property type="protein sequence ID" value="AUH04636.1"/>
    <property type="molecule type" value="Genomic_DNA"/>
</dbReference>
<reference evidence="11" key="4">
    <citation type="submission" date="2017-11" db="EMBL/GenBank/DDBJ databases">
        <title>Complete genome sequence of Serratia sp. ATCC 39006.</title>
        <authorList>
            <person name="Hampton H.G."/>
            <person name="Jackson S.A."/>
            <person name="Jauregui R."/>
            <person name="Poulter G.T.M."/>
            <person name="Salmond G.P.C."/>
            <person name="Fineran P.C."/>
        </authorList>
    </citation>
    <scope>NUCLEOTIDE SEQUENCE</scope>
    <source>
        <strain evidence="11">ATCC 39006</strain>
    </source>
</reference>
<evidence type="ECO:0000256" key="5">
    <source>
        <dbReference type="ARBA" id="ARBA00022801"/>
    </source>
</evidence>
<dbReference type="InterPro" id="IPR010384">
    <property type="entry name" value="MtfA_fam"/>
</dbReference>
<dbReference type="KEGG" id="sera:Ser39006_011175"/>
<comment type="similarity">
    <text evidence="8 9">Belongs to the MtfA family.</text>
</comment>
<dbReference type="OrthoDB" id="9786424at2"/>
<feature type="binding site" evidence="9">
    <location>
        <position position="152"/>
    </location>
    <ligand>
        <name>Zn(2+)</name>
        <dbReference type="ChEBI" id="CHEBI:29105"/>
    </ligand>
</feature>
<evidence type="ECO:0000256" key="3">
    <source>
        <dbReference type="ARBA" id="ARBA00022670"/>
    </source>
</evidence>
<comment type="function">
    <text evidence="9">Shows zinc-dependent metallopeptidase activity.</text>
</comment>
<evidence type="ECO:0000313" key="10">
    <source>
        <dbReference type="EMBL" id="AUH00316.1"/>
    </source>
</evidence>
<dbReference type="RefSeq" id="WP_021016499.1">
    <property type="nucleotide sequence ID" value="NZ_CP025084.1"/>
</dbReference>
<keyword evidence="1 9" id="KW-0031">Aminopeptidase</keyword>
<dbReference type="HAMAP" id="MF_01593">
    <property type="entry name" value="MtfA"/>
    <property type="match status" value="1"/>
</dbReference>
<proteinExistence type="inferred from homology"/>
<gene>
    <name evidence="9" type="primary">mtfA</name>
    <name evidence="10" type="ORF">CWC46_11170</name>
    <name evidence="11" type="ORF">Ser39006_011175</name>
</gene>
<evidence type="ECO:0000313" key="11">
    <source>
        <dbReference type="EMBL" id="AUH04636.1"/>
    </source>
</evidence>
<name>A0A2I5T701_SERS3</name>
<accession>A0A2I5T701</accession>
<dbReference type="GO" id="GO:0004177">
    <property type="term" value="F:aminopeptidase activity"/>
    <property type="evidence" value="ECO:0007669"/>
    <property type="project" value="UniProtKB-UniRule"/>
</dbReference>
<dbReference type="PANTHER" id="PTHR30164:SF2">
    <property type="entry name" value="PROTEIN MTFA"/>
    <property type="match status" value="1"/>
</dbReference>
<dbReference type="PANTHER" id="PTHR30164">
    <property type="entry name" value="MTFA PEPTIDASE"/>
    <property type="match status" value="1"/>
</dbReference>
<dbReference type="FunFam" id="1.10.472.150:FF:000001">
    <property type="entry name" value="Protein MtfA"/>
    <property type="match status" value="1"/>
</dbReference>
<dbReference type="InterPro" id="IPR057256">
    <property type="entry name" value="MtfA_enterob"/>
</dbReference>
<evidence type="ECO:0000256" key="1">
    <source>
        <dbReference type="ARBA" id="ARBA00022438"/>
    </source>
</evidence>
<comment type="cofactor">
    <cofactor evidence="9">
        <name>Zn(2+)</name>
        <dbReference type="ChEBI" id="CHEBI:29105"/>
    </cofactor>
    <text evidence="9">Binds 1 zinc ion per subunit.</text>
</comment>
<dbReference type="CDD" id="cd20169">
    <property type="entry name" value="Peptidase_M90_mtfA"/>
    <property type="match status" value="1"/>
</dbReference>
<evidence type="ECO:0000256" key="9">
    <source>
        <dbReference type="HAMAP-Rule" id="MF_01593"/>
    </source>
</evidence>
<evidence type="ECO:0000256" key="4">
    <source>
        <dbReference type="ARBA" id="ARBA00022723"/>
    </source>
</evidence>
<dbReference type="SUPFAM" id="SSF55486">
    <property type="entry name" value="Metalloproteases ('zincins'), catalytic domain"/>
    <property type="match status" value="1"/>
</dbReference>
<dbReference type="Gene3D" id="1.10.472.150">
    <property type="entry name" value="Glucose-regulated metallo-peptidase M90, N-terminal domain"/>
    <property type="match status" value="1"/>
</dbReference>
<protein>
    <recommendedName>
        <fullName evidence="9">Mlc titration factor A</fullName>
    </recommendedName>
    <alternativeName>
        <fullName evidence="9">Probable zinc metallopeptidase MtfA</fullName>
        <ecNumber evidence="9">3.4.11.-</ecNumber>
    </alternativeName>
</protein>
<keyword evidence="2 9" id="KW-0963">Cytoplasm</keyword>
<comment type="subcellular location">
    <subcellularLocation>
        <location evidence="9">Cytoplasm</location>
    </subcellularLocation>
</comment>
<dbReference type="Proteomes" id="UP000233778">
    <property type="component" value="Chromosome"/>
</dbReference>
<evidence type="ECO:0000256" key="8">
    <source>
        <dbReference type="ARBA" id="ARBA00061259"/>
    </source>
</evidence>
<feature type="binding site" evidence="9">
    <location>
        <position position="148"/>
    </location>
    <ligand>
        <name>Zn(2+)</name>
        <dbReference type="ChEBI" id="CHEBI:29105"/>
    </ligand>
</feature>
<keyword evidence="3 9" id="KW-0645">Protease</keyword>
<comment type="subunit">
    <text evidence="9">Interacts with Mlc.</text>
</comment>
<keyword evidence="7 9" id="KW-0482">Metalloprotease</keyword>
<dbReference type="EMBL" id="CP025085">
    <property type="protein sequence ID" value="AUH00316.1"/>
    <property type="molecule type" value="Genomic_DNA"/>
</dbReference>
<dbReference type="KEGG" id="serq:CWC46_11170"/>
<comment type="function">
    <text evidence="9">Involved in the modulation of the activity of the glucose-phosphotransferase system (glucose-PTS). Interacts with the transcriptional repressor Mlc, preventing its interaction with DNA and leading to the modulation of expression of genes regulated by Mlc, including ptsG, which encodes the PTS system glucose-specific EIICB component.</text>
</comment>